<dbReference type="RefSeq" id="WP_344887119.1">
    <property type="nucleotide sequence ID" value="NZ_BAAAWD010000002.1"/>
</dbReference>
<evidence type="ECO:0008006" key="3">
    <source>
        <dbReference type="Google" id="ProtNLM"/>
    </source>
</evidence>
<protein>
    <recommendedName>
        <fullName evidence="3">Type VII secretion system-associated protein</fullName>
    </recommendedName>
</protein>
<keyword evidence="2" id="KW-1185">Reference proteome</keyword>
<name>A0ABN3XS39_9ACTN</name>
<proteinExistence type="predicted"/>
<evidence type="ECO:0000313" key="2">
    <source>
        <dbReference type="Proteomes" id="UP001499930"/>
    </source>
</evidence>
<dbReference type="Proteomes" id="UP001499930">
    <property type="component" value="Unassembled WGS sequence"/>
</dbReference>
<sequence>MSAPPPLTDRMRAEARSMPGRWLYAVDPFFDPDGAVPPYGVIGAWRVDEHGEVSEEFTPNPGHRPSPVSLGFGEPADPLDAAVQLAVTGYSDGGDLVPLLLESEVLTGTDAEGRIPVYDPGVVLAYTSRAHLPGDLPAGVSGWQVLRGSDLVGLMPQGVDLALNAEGHAGVRVPRPDGH</sequence>
<dbReference type="NCBIfam" id="NF033532">
    <property type="entry name" value="lone7para_assoc"/>
    <property type="match status" value="1"/>
</dbReference>
<reference evidence="1 2" key="1">
    <citation type="journal article" date="2019" name="Int. J. Syst. Evol. Microbiol.">
        <title>The Global Catalogue of Microorganisms (GCM) 10K type strain sequencing project: providing services to taxonomists for standard genome sequencing and annotation.</title>
        <authorList>
            <consortium name="The Broad Institute Genomics Platform"/>
            <consortium name="The Broad Institute Genome Sequencing Center for Infectious Disease"/>
            <person name="Wu L."/>
            <person name="Ma J."/>
        </authorList>
    </citation>
    <scope>NUCLEOTIDE SEQUENCE [LARGE SCALE GENOMIC DNA]</scope>
    <source>
        <strain evidence="1 2">JCM 3106</strain>
    </source>
</reference>
<evidence type="ECO:0000313" key="1">
    <source>
        <dbReference type="EMBL" id="GAA2986668.1"/>
    </source>
</evidence>
<gene>
    <name evidence="1" type="ORF">GCM10017559_02920</name>
</gene>
<dbReference type="EMBL" id="BAAAWD010000002">
    <property type="protein sequence ID" value="GAA2986668.1"/>
    <property type="molecule type" value="Genomic_DNA"/>
</dbReference>
<organism evidence="1 2">
    <name type="scientific">Streptosporangium longisporum</name>
    <dbReference type="NCBI Taxonomy" id="46187"/>
    <lineage>
        <taxon>Bacteria</taxon>
        <taxon>Bacillati</taxon>
        <taxon>Actinomycetota</taxon>
        <taxon>Actinomycetes</taxon>
        <taxon>Streptosporangiales</taxon>
        <taxon>Streptosporangiaceae</taxon>
        <taxon>Streptosporangium</taxon>
    </lineage>
</organism>
<comment type="caution">
    <text evidence="1">The sequence shown here is derived from an EMBL/GenBank/DDBJ whole genome shotgun (WGS) entry which is preliminary data.</text>
</comment>
<accession>A0ABN3XS39</accession>
<dbReference type="InterPro" id="IPR047659">
    <property type="entry name" value="T7SS_assoc"/>
</dbReference>